<feature type="compositionally biased region" description="Basic and acidic residues" evidence="1">
    <location>
        <begin position="17"/>
        <end position="41"/>
    </location>
</feature>
<evidence type="ECO:0000256" key="1">
    <source>
        <dbReference type="SAM" id="MobiDB-lite"/>
    </source>
</evidence>
<evidence type="ECO:0000313" key="3">
    <source>
        <dbReference type="Proteomes" id="UP000199423"/>
    </source>
</evidence>
<dbReference type="Proteomes" id="UP000199423">
    <property type="component" value="Unassembled WGS sequence"/>
</dbReference>
<name>A0A1I7NCB4_9HYPH</name>
<evidence type="ECO:0000313" key="2">
    <source>
        <dbReference type="EMBL" id="SFV32186.1"/>
    </source>
</evidence>
<feature type="region of interest" description="Disordered" evidence="1">
    <location>
        <begin position="1"/>
        <end position="41"/>
    </location>
</feature>
<sequence>MPTMSDNRRRRIVARQKKLENAVKRTEKAAKRARNSEGAKG</sequence>
<reference evidence="3" key="1">
    <citation type="submission" date="2016-10" db="EMBL/GenBank/DDBJ databases">
        <authorList>
            <person name="Varghese N."/>
            <person name="Submissions S."/>
        </authorList>
    </citation>
    <scope>NUCLEOTIDE SEQUENCE [LARGE SCALE GENOMIC DNA]</scope>
    <source>
        <strain evidence="3">DSM 1565</strain>
    </source>
</reference>
<dbReference type="AlphaFoldDB" id="A0A1I7NCB4"/>
<proteinExistence type="predicted"/>
<organism evidence="2 3">
    <name type="scientific">Hyphomicrobium facile</name>
    <dbReference type="NCBI Taxonomy" id="51670"/>
    <lineage>
        <taxon>Bacteria</taxon>
        <taxon>Pseudomonadati</taxon>
        <taxon>Pseudomonadota</taxon>
        <taxon>Alphaproteobacteria</taxon>
        <taxon>Hyphomicrobiales</taxon>
        <taxon>Hyphomicrobiaceae</taxon>
        <taxon>Hyphomicrobium</taxon>
    </lineage>
</organism>
<accession>A0A1I7NCB4</accession>
<gene>
    <name evidence="2" type="ORF">SAMN04488557_1509</name>
</gene>
<protein>
    <submittedName>
        <fullName evidence="2">Uncharacterized protein</fullName>
    </submittedName>
</protein>
<dbReference type="EMBL" id="FPCH01000002">
    <property type="protein sequence ID" value="SFV32186.1"/>
    <property type="molecule type" value="Genomic_DNA"/>
</dbReference>
<dbReference type="RefSeq" id="WP_280140534.1">
    <property type="nucleotide sequence ID" value="NZ_FPCH01000002.1"/>
</dbReference>
<keyword evidence="3" id="KW-1185">Reference proteome</keyword>